<evidence type="ECO:0000256" key="4">
    <source>
        <dbReference type="ARBA" id="ARBA00022452"/>
    </source>
</evidence>
<reference evidence="12" key="1">
    <citation type="submission" date="2024-05" db="EMBL/GenBank/DDBJ databases">
        <authorList>
            <person name="Bunk B."/>
            <person name="Swiderski J."/>
            <person name="Sproer C."/>
            <person name="Thiel V."/>
        </authorList>
    </citation>
    <scope>NUCLEOTIDE SEQUENCE</scope>
    <source>
        <strain evidence="12">DSM 17735</strain>
        <plasmid evidence="12">p3</plasmid>
    </source>
</reference>
<keyword evidence="6" id="KW-0732">Signal</keyword>
<evidence type="ECO:0000256" key="3">
    <source>
        <dbReference type="ARBA" id="ARBA00022448"/>
    </source>
</evidence>
<geneLocation type="plasmid" evidence="12">
    <name>p3</name>
</geneLocation>
<gene>
    <name evidence="12" type="ORF">ABLV49_24315</name>
</gene>
<accession>A0AAU7LZR9</accession>
<keyword evidence="10" id="KW-0998">Cell outer membrane</keyword>
<dbReference type="CDD" id="cd00342">
    <property type="entry name" value="gram_neg_porins"/>
    <property type="match status" value="1"/>
</dbReference>
<dbReference type="Pfam" id="PF13609">
    <property type="entry name" value="Porin_4"/>
    <property type="match status" value="1"/>
</dbReference>
<dbReference type="InterPro" id="IPR033900">
    <property type="entry name" value="Gram_neg_porin_domain"/>
</dbReference>
<comment type="subunit">
    <text evidence="2">Homotrimer.</text>
</comment>
<organism evidence="12">
    <name type="scientific">Polaromonas hydrogenivorans</name>
    <dbReference type="NCBI Taxonomy" id="335476"/>
    <lineage>
        <taxon>Bacteria</taxon>
        <taxon>Pseudomonadati</taxon>
        <taxon>Pseudomonadota</taxon>
        <taxon>Betaproteobacteria</taxon>
        <taxon>Burkholderiales</taxon>
        <taxon>Comamonadaceae</taxon>
        <taxon>Polaromonas</taxon>
    </lineage>
</organism>
<keyword evidence="4" id="KW-1134">Transmembrane beta strand</keyword>
<protein>
    <submittedName>
        <fullName evidence="12">Porin</fullName>
    </submittedName>
</protein>
<evidence type="ECO:0000256" key="5">
    <source>
        <dbReference type="ARBA" id="ARBA00022692"/>
    </source>
</evidence>
<evidence type="ECO:0000256" key="9">
    <source>
        <dbReference type="ARBA" id="ARBA00023136"/>
    </source>
</evidence>
<keyword evidence="3" id="KW-0813">Transport</keyword>
<dbReference type="EMBL" id="CP157678">
    <property type="protein sequence ID" value="XBP73099.1"/>
    <property type="molecule type" value="Genomic_DNA"/>
</dbReference>
<feature type="domain" description="Porin" evidence="11">
    <location>
        <begin position="42"/>
        <end position="371"/>
    </location>
</feature>
<dbReference type="RefSeq" id="WP_349283062.1">
    <property type="nucleotide sequence ID" value="NZ_CP157678.1"/>
</dbReference>
<dbReference type="Gene3D" id="2.40.160.10">
    <property type="entry name" value="Porin"/>
    <property type="match status" value="1"/>
</dbReference>
<dbReference type="InterPro" id="IPR050298">
    <property type="entry name" value="Gram-neg_bact_OMP"/>
</dbReference>
<keyword evidence="12" id="KW-0614">Plasmid</keyword>
<dbReference type="GO" id="GO:0046930">
    <property type="term" value="C:pore complex"/>
    <property type="evidence" value="ECO:0007669"/>
    <property type="project" value="UniProtKB-KW"/>
</dbReference>
<sequence length="397" mass="41403">MNSQPWYRTTTRWRQTNLVEIDPARYDDAFLEKFSMKKTLIALAALGAMAGVAHAQSTVTLYGVADAYVGQVTTKTQVGAAAETRLSQNVVNGSGLSSSRWGLRGAEDLGGGLSAVFTLEGAFDISTGAVATIAPQGNTLFGRQAFVGLKGGFGTVSLGRHTTAYDTLRGITNNIYNSPTFATTASVWGVGVQDYQVRASNSVAYTSPDFAGISGAVVYGLGENKTATTDAENSASLHIKYANGPLLVGYAHQREKQVAGGNFFGTSTGVPAPVTTVTDTRKYNSLGASYNFGVANLTGGYNTAKSNTRKDKEYQLGVSVPFGAAALAAGYSRAKSEGAAGLAALKGTGFTLLGTYNLSKRTTAYAAVINTKRESGTTAAFTTTKVLTSAVGIRHTF</sequence>
<dbReference type="InterPro" id="IPR023614">
    <property type="entry name" value="Porin_dom_sf"/>
</dbReference>
<dbReference type="GO" id="GO:0034220">
    <property type="term" value="P:monoatomic ion transmembrane transport"/>
    <property type="evidence" value="ECO:0007669"/>
    <property type="project" value="InterPro"/>
</dbReference>
<keyword evidence="9" id="KW-0472">Membrane</keyword>
<evidence type="ECO:0000256" key="7">
    <source>
        <dbReference type="ARBA" id="ARBA00023065"/>
    </source>
</evidence>
<evidence type="ECO:0000313" key="12">
    <source>
        <dbReference type="EMBL" id="XBP73099.1"/>
    </source>
</evidence>
<keyword evidence="8" id="KW-0626">Porin</keyword>
<dbReference type="PANTHER" id="PTHR34501:SF9">
    <property type="entry name" value="MAJOR OUTER MEMBRANE PROTEIN P.IA"/>
    <property type="match status" value="1"/>
</dbReference>
<dbReference type="GO" id="GO:0009279">
    <property type="term" value="C:cell outer membrane"/>
    <property type="evidence" value="ECO:0007669"/>
    <property type="project" value="UniProtKB-SubCell"/>
</dbReference>
<evidence type="ECO:0000256" key="1">
    <source>
        <dbReference type="ARBA" id="ARBA00004571"/>
    </source>
</evidence>
<dbReference type="AlphaFoldDB" id="A0AAU7LZR9"/>
<name>A0AAU7LZR9_9BURK</name>
<comment type="subcellular location">
    <subcellularLocation>
        <location evidence="1">Cell outer membrane</location>
        <topology evidence="1">Multi-pass membrane protein</topology>
    </subcellularLocation>
</comment>
<dbReference type="GO" id="GO:0015288">
    <property type="term" value="F:porin activity"/>
    <property type="evidence" value="ECO:0007669"/>
    <property type="project" value="UniProtKB-KW"/>
</dbReference>
<evidence type="ECO:0000256" key="6">
    <source>
        <dbReference type="ARBA" id="ARBA00022729"/>
    </source>
</evidence>
<evidence type="ECO:0000256" key="2">
    <source>
        <dbReference type="ARBA" id="ARBA00011233"/>
    </source>
</evidence>
<keyword evidence="5" id="KW-0812">Transmembrane</keyword>
<dbReference type="PANTHER" id="PTHR34501">
    <property type="entry name" value="PROTEIN YDDL-RELATED"/>
    <property type="match status" value="1"/>
</dbReference>
<evidence type="ECO:0000256" key="10">
    <source>
        <dbReference type="ARBA" id="ARBA00023237"/>
    </source>
</evidence>
<evidence type="ECO:0000259" key="11">
    <source>
        <dbReference type="Pfam" id="PF13609"/>
    </source>
</evidence>
<evidence type="ECO:0000256" key="8">
    <source>
        <dbReference type="ARBA" id="ARBA00023114"/>
    </source>
</evidence>
<keyword evidence="7" id="KW-0406">Ion transport</keyword>
<proteinExistence type="predicted"/>
<dbReference type="SUPFAM" id="SSF56935">
    <property type="entry name" value="Porins"/>
    <property type="match status" value="1"/>
</dbReference>
<dbReference type="InterPro" id="IPR001702">
    <property type="entry name" value="Porin_Gram-ve"/>
</dbReference>
<dbReference type="PRINTS" id="PR00182">
    <property type="entry name" value="ECOLNEIPORIN"/>
</dbReference>